<name>A0A327Z8T0_9ACTN</name>
<protein>
    <submittedName>
        <fullName evidence="4">HlyD family secretion protein</fullName>
    </submittedName>
</protein>
<dbReference type="RefSeq" id="WP_111652439.1">
    <property type="nucleotide sequence ID" value="NZ_JACHWI010000010.1"/>
</dbReference>
<dbReference type="PANTHER" id="PTHR32347:SF23">
    <property type="entry name" value="BLL5650 PROTEIN"/>
    <property type="match status" value="1"/>
</dbReference>
<dbReference type="EMBL" id="QLMJ01000016">
    <property type="protein sequence ID" value="RAK30372.1"/>
    <property type="molecule type" value="Genomic_DNA"/>
</dbReference>
<evidence type="ECO:0000256" key="2">
    <source>
        <dbReference type="ARBA" id="ARBA00023054"/>
    </source>
</evidence>
<reference evidence="4 5" key="1">
    <citation type="submission" date="2018-06" db="EMBL/GenBank/DDBJ databases">
        <title>Genomic Encyclopedia of Type Strains, Phase III (KMG-III): the genomes of soil and plant-associated and newly described type strains.</title>
        <authorList>
            <person name="Whitman W."/>
        </authorList>
    </citation>
    <scope>NUCLEOTIDE SEQUENCE [LARGE SCALE GENOMIC DNA]</scope>
    <source>
        <strain evidence="4 5">CGMCC 4.7090</strain>
    </source>
</reference>
<evidence type="ECO:0000256" key="1">
    <source>
        <dbReference type="ARBA" id="ARBA00004196"/>
    </source>
</evidence>
<evidence type="ECO:0000313" key="5">
    <source>
        <dbReference type="Proteomes" id="UP000249341"/>
    </source>
</evidence>
<dbReference type="OrthoDB" id="3286226at2"/>
<dbReference type="PANTHER" id="PTHR32347">
    <property type="entry name" value="EFFLUX SYSTEM COMPONENT YKNX-RELATED"/>
    <property type="match status" value="1"/>
</dbReference>
<dbReference type="AlphaFoldDB" id="A0A327Z8T0"/>
<evidence type="ECO:0000313" key="4">
    <source>
        <dbReference type="EMBL" id="RAK30372.1"/>
    </source>
</evidence>
<dbReference type="Proteomes" id="UP000249341">
    <property type="component" value="Unassembled WGS sequence"/>
</dbReference>
<gene>
    <name evidence="4" type="ORF">B0I29_11631</name>
</gene>
<comment type="caution">
    <text evidence="4">The sequence shown here is derived from an EMBL/GenBank/DDBJ whole genome shotgun (WGS) entry which is preliminary data.</text>
</comment>
<keyword evidence="3" id="KW-1133">Transmembrane helix</keyword>
<sequence>MTDTAVASYLETRRPAKTTGRKWRARLIVLFMVAAAVLIFVKLTADRVTDAARIDLGTVTLTAQPIPVETPRPGQITQVSVRAEQQVKAGAKLGVVEVTTTDSDGEPVLRKLTLVAPRAGIVVDQPATMGSTLQPGQPFVELYDPAELTFVTDVPVESLPELSPGMVARLEAEGLDRVVKATVQRVVPRVDDGDGAGAAPGFLRVVLLPADAAEVRDLVPGMRFTGAVDIRTGAADARLVALR</sequence>
<dbReference type="InterPro" id="IPR011053">
    <property type="entry name" value="Single_hybrid_motif"/>
</dbReference>
<feature type="transmembrane region" description="Helical" evidence="3">
    <location>
        <begin position="23"/>
        <end position="41"/>
    </location>
</feature>
<dbReference type="GO" id="GO:0030313">
    <property type="term" value="C:cell envelope"/>
    <property type="evidence" value="ECO:0007669"/>
    <property type="project" value="UniProtKB-SubCell"/>
</dbReference>
<evidence type="ECO:0000256" key="3">
    <source>
        <dbReference type="SAM" id="Phobius"/>
    </source>
</evidence>
<organism evidence="4 5">
    <name type="scientific">Actinoplanes lutulentus</name>
    <dbReference type="NCBI Taxonomy" id="1287878"/>
    <lineage>
        <taxon>Bacteria</taxon>
        <taxon>Bacillati</taxon>
        <taxon>Actinomycetota</taxon>
        <taxon>Actinomycetes</taxon>
        <taxon>Micromonosporales</taxon>
        <taxon>Micromonosporaceae</taxon>
        <taxon>Actinoplanes</taxon>
    </lineage>
</organism>
<keyword evidence="3" id="KW-0472">Membrane</keyword>
<comment type="subcellular location">
    <subcellularLocation>
        <location evidence="1">Cell envelope</location>
    </subcellularLocation>
</comment>
<keyword evidence="3" id="KW-0812">Transmembrane</keyword>
<dbReference type="Gene3D" id="2.40.50.100">
    <property type="match status" value="1"/>
</dbReference>
<keyword evidence="2" id="KW-0175">Coiled coil</keyword>
<proteinExistence type="predicted"/>
<keyword evidence="5" id="KW-1185">Reference proteome</keyword>
<dbReference type="SUPFAM" id="SSF51230">
    <property type="entry name" value="Single hybrid motif"/>
    <property type="match status" value="1"/>
</dbReference>
<dbReference type="InterPro" id="IPR050465">
    <property type="entry name" value="UPF0194_transport"/>
</dbReference>
<accession>A0A327Z8T0</accession>